<dbReference type="InterPro" id="IPR029675">
    <property type="entry name" value="PGAP4"/>
</dbReference>
<reference evidence="2" key="1">
    <citation type="submission" date="2021-07" db="EMBL/GenBank/DDBJ databases">
        <authorList>
            <person name="Branca A.L. A."/>
        </authorList>
    </citation>
    <scope>NUCLEOTIDE SEQUENCE</scope>
</reference>
<dbReference type="Proteomes" id="UP001152646">
    <property type="component" value="Unassembled WGS sequence"/>
</dbReference>
<keyword evidence="1" id="KW-1133">Transmembrane helix</keyword>
<dbReference type="EMBL" id="CAJVPA010000088">
    <property type="protein sequence ID" value="CAG8313901.1"/>
    <property type="molecule type" value="Genomic_DNA"/>
</dbReference>
<dbReference type="AlphaFoldDB" id="A0A9W4IN61"/>
<dbReference type="GO" id="GO:0016757">
    <property type="term" value="F:glycosyltransferase activity"/>
    <property type="evidence" value="ECO:0007669"/>
    <property type="project" value="InterPro"/>
</dbReference>
<organism evidence="2 3">
    <name type="scientific">Penicillium salamii</name>
    <dbReference type="NCBI Taxonomy" id="1612424"/>
    <lineage>
        <taxon>Eukaryota</taxon>
        <taxon>Fungi</taxon>
        <taxon>Dikarya</taxon>
        <taxon>Ascomycota</taxon>
        <taxon>Pezizomycotina</taxon>
        <taxon>Eurotiomycetes</taxon>
        <taxon>Eurotiomycetidae</taxon>
        <taxon>Eurotiales</taxon>
        <taxon>Aspergillaceae</taxon>
        <taxon>Penicillium</taxon>
    </lineage>
</organism>
<dbReference type="GO" id="GO:0000139">
    <property type="term" value="C:Golgi membrane"/>
    <property type="evidence" value="ECO:0007669"/>
    <property type="project" value="InterPro"/>
</dbReference>
<gene>
    <name evidence="2" type="ORF">PSALAMII_LOCUS2227</name>
</gene>
<dbReference type="PANTHER" id="PTHR31410">
    <property type="entry name" value="TRANSMEMBRANE PROTEIN 246"/>
    <property type="match status" value="1"/>
</dbReference>
<dbReference type="OrthoDB" id="2016523at2759"/>
<feature type="transmembrane region" description="Helical" evidence="1">
    <location>
        <begin position="261"/>
        <end position="281"/>
    </location>
</feature>
<feature type="transmembrane region" description="Helical" evidence="1">
    <location>
        <begin position="287"/>
        <end position="310"/>
    </location>
</feature>
<name>A0A9W4IN61_9EURO</name>
<protein>
    <recommendedName>
        <fullName evidence="4">Integral membrane protein</fullName>
    </recommendedName>
</protein>
<keyword evidence="1" id="KW-0472">Membrane</keyword>
<accession>A0A9W4IN61</accession>
<comment type="caution">
    <text evidence="2">The sequence shown here is derived from an EMBL/GenBank/DDBJ whole genome shotgun (WGS) entry which is preliminary data.</text>
</comment>
<evidence type="ECO:0000313" key="3">
    <source>
        <dbReference type="Proteomes" id="UP001152646"/>
    </source>
</evidence>
<proteinExistence type="predicted"/>
<dbReference type="CDD" id="cd22189">
    <property type="entry name" value="PGAP4-like_fungal"/>
    <property type="match status" value="1"/>
</dbReference>
<dbReference type="GO" id="GO:0006506">
    <property type="term" value="P:GPI anchor biosynthetic process"/>
    <property type="evidence" value="ECO:0007669"/>
    <property type="project" value="InterPro"/>
</dbReference>
<sequence length="429" mass="49594">MRIGKLYVLLQLLLKQPAIKLLVFASFIYLLAFQYCRIHFWRDPHSAFFDDRDVYEWKYSLLREHQANHFISLHDAPSGGNDAVLSQGAPLMCAALATVRRDKDDYLSATIGSMLSDLDPRERHALHLSVLFANTDPAQHPRWDQRWLGRLADSVLTYNVSSEELGHLHMLEETGNFHEKGVYDYVYLLNQCLETEAPYIFILEDDVIFADGWLVKTFNSLHTLSHEPTDRKEPWIYLRLFFTETALSWSDTDFWYRNMPLAFGLVIGSTYAFLLALRRWLPARYYFGYWVIGTMCLVVAPAFTALVYMIGKYSLAPLKGVVEMNDRGCCTQGLVFPREQVPALVNYLQEKKGGQTDSLIEDYATEKDLTRFALAPQQLQHVGLMSSRNNLEVNTKSTWAFWFEENDALKLKDEHQILMAASDDNWRLN</sequence>
<evidence type="ECO:0008006" key="4">
    <source>
        <dbReference type="Google" id="ProtNLM"/>
    </source>
</evidence>
<evidence type="ECO:0000313" key="2">
    <source>
        <dbReference type="EMBL" id="CAG8313901.1"/>
    </source>
</evidence>
<evidence type="ECO:0000256" key="1">
    <source>
        <dbReference type="SAM" id="Phobius"/>
    </source>
</evidence>
<keyword evidence="1" id="KW-0812">Transmembrane</keyword>
<dbReference type="PANTHER" id="PTHR31410:SF1">
    <property type="entry name" value="POST-GPI ATTACHMENT TO PROTEINS FACTOR 4"/>
    <property type="match status" value="1"/>
</dbReference>
<feature type="transmembrane region" description="Helical" evidence="1">
    <location>
        <begin position="18"/>
        <end position="36"/>
    </location>
</feature>